<dbReference type="Gene3D" id="3.40.50.300">
    <property type="entry name" value="P-loop containing nucleotide triphosphate hydrolases"/>
    <property type="match status" value="1"/>
</dbReference>
<dbReference type="InterPro" id="IPR014001">
    <property type="entry name" value="Helicase_ATP-bd"/>
</dbReference>
<accession>A0A2P4SCU1</accession>
<dbReference type="GO" id="GO:0003723">
    <property type="term" value="F:RNA binding"/>
    <property type="evidence" value="ECO:0007669"/>
    <property type="project" value="TreeGrafter"/>
</dbReference>
<dbReference type="PANTHER" id="PTHR18934:SF108">
    <property type="entry name" value="ATP-DEPENDENT RNA HELICASE DQX1"/>
    <property type="match status" value="1"/>
</dbReference>
<feature type="domain" description="Helicase ATP-binding" evidence="2">
    <location>
        <begin position="72"/>
        <end position="239"/>
    </location>
</feature>
<keyword evidence="4" id="KW-1185">Reference proteome</keyword>
<dbReference type="OrthoDB" id="10253254at2759"/>
<dbReference type="Proteomes" id="UP000237246">
    <property type="component" value="Unassembled WGS sequence"/>
</dbReference>
<dbReference type="GO" id="GO:0004386">
    <property type="term" value="F:helicase activity"/>
    <property type="evidence" value="ECO:0007669"/>
    <property type="project" value="TreeGrafter"/>
</dbReference>
<evidence type="ECO:0000313" key="3">
    <source>
        <dbReference type="EMBL" id="POI21935.1"/>
    </source>
</evidence>
<protein>
    <recommendedName>
        <fullName evidence="2">Helicase ATP-binding domain-containing protein</fullName>
    </recommendedName>
</protein>
<dbReference type="CDD" id="cd17986">
    <property type="entry name" value="DEXQc_DQX1"/>
    <property type="match status" value="1"/>
</dbReference>
<dbReference type="Pfam" id="PF13245">
    <property type="entry name" value="AAA_19"/>
    <property type="match status" value="1"/>
</dbReference>
<organism evidence="3 4">
    <name type="scientific">Bambusicola thoracicus</name>
    <name type="common">Chinese bamboo-partridge</name>
    <name type="synonym">Perdix thoracica</name>
    <dbReference type="NCBI Taxonomy" id="9083"/>
    <lineage>
        <taxon>Eukaryota</taxon>
        <taxon>Metazoa</taxon>
        <taxon>Chordata</taxon>
        <taxon>Craniata</taxon>
        <taxon>Vertebrata</taxon>
        <taxon>Euteleostomi</taxon>
        <taxon>Archelosauria</taxon>
        <taxon>Archosauria</taxon>
        <taxon>Dinosauria</taxon>
        <taxon>Saurischia</taxon>
        <taxon>Theropoda</taxon>
        <taxon>Coelurosauria</taxon>
        <taxon>Aves</taxon>
        <taxon>Neognathae</taxon>
        <taxon>Galloanserae</taxon>
        <taxon>Galliformes</taxon>
        <taxon>Phasianidae</taxon>
        <taxon>Perdicinae</taxon>
        <taxon>Bambusicola</taxon>
    </lineage>
</organism>
<dbReference type="SMART" id="SM00487">
    <property type="entry name" value="DEXDc"/>
    <property type="match status" value="1"/>
</dbReference>
<dbReference type="PROSITE" id="PS51192">
    <property type="entry name" value="HELICASE_ATP_BIND_1"/>
    <property type="match status" value="1"/>
</dbReference>
<feature type="compositionally biased region" description="Polar residues" evidence="1">
    <location>
        <begin position="1"/>
        <end position="17"/>
    </location>
</feature>
<proteinExistence type="predicted"/>
<dbReference type="InterPro" id="IPR027417">
    <property type="entry name" value="P-loop_NTPase"/>
</dbReference>
<feature type="region of interest" description="Disordered" evidence="1">
    <location>
        <begin position="1"/>
        <end position="35"/>
    </location>
</feature>
<dbReference type="GO" id="GO:0005681">
    <property type="term" value="C:spliceosomal complex"/>
    <property type="evidence" value="ECO:0007669"/>
    <property type="project" value="TreeGrafter"/>
</dbReference>
<evidence type="ECO:0000313" key="4">
    <source>
        <dbReference type="Proteomes" id="UP000237246"/>
    </source>
</evidence>
<reference evidence="3 4" key="1">
    <citation type="submission" date="2018-01" db="EMBL/GenBank/DDBJ databases">
        <title>Comparison of the Chinese Bamboo Partridge and Red Junglefowl genome sequences highlights the importance of demography in genome evolution.</title>
        <authorList>
            <person name="Tiley G.P."/>
            <person name="Kimball R.T."/>
            <person name="Braun E.L."/>
            <person name="Burleigh J.G."/>
        </authorList>
    </citation>
    <scope>NUCLEOTIDE SEQUENCE [LARGE SCALE GENOMIC DNA]</scope>
    <source>
        <strain evidence="3">RTK389</strain>
        <tissue evidence="3">Blood</tissue>
    </source>
</reference>
<dbReference type="EMBL" id="PPHD01063393">
    <property type="protein sequence ID" value="POI21935.1"/>
    <property type="molecule type" value="Genomic_DNA"/>
</dbReference>
<dbReference type="SUPFAM" id="SSF52540">
    <property type="entry name" value="P-loop containing nucleoside triphosphate hydrolases"/>
    <property type="match status" value="1"/>
</dbReference>
<dbReference type="AlphaFoldDB" id="A0A2P4SCU1"/>
<evidence type="ECO:0000256" key="1">
    <source>
        <dbReference type="SAM" id="MobiDB-lite"/>
    </source>
</evidence>
<evidence type="ECO:0000259" key="2">
    <source>
        <dbReference type="PROSITE" id="PS51192"/>
    </source>
</evidence>
<sequence length="299" mass="32650">MATGGASSSPPRQNGTGSVLEDEEEDEDPALGCDGDLEVNPYDGLPFSSRYYELLRQRRELPVWTTKYSFMEHLEGSSGIVLVSGPPGTGKSTQVPQWCAEYALSLQFAHGLVACTQPHSLAALSLSLRVADEMDLNLGHEVGYCVPHEDCCTTETILRYCSDEMLLREMTSDPLLRQYGVVVLDEAQERTVPTDVLLGLLKDVLHQRPELKVVVVTSPAMEERLRAFCGDPPVVRVPGAGPPPQLLYRDVPAHSRVAAACQAVLDIHRRQEPGHVLLFLASEQVGLQHPVARAFGASL</sequence>
<gene>
    <name evidence="3" type="ORF">CIB84_014319</name>
</gene>
<dbReference type="FunFam" id="3.40.50.300:FF:001049">
    <property type="entry name" value="ATP-dependent RNA helicase DQX1 isoform X1"/>
    <property type="match status" value="1"/>
</dbReference>
<dbReference type="PANTHER" id="PTHR18934">
    <property type="entry name" value="ATP-DEPENDENT RNA HELICASE"/>
    <property type="match status" value="1"/>
</dbReference>
<name>A0A2P4SCU1_BAMTH</name>
<comment type="caution">
    <text evidence="3">The sequence shown here is derived from an EMBL/GenBank/DDBJ whole genome shotgun (WGS) entry which is preliminary data.</text>
</comment>
<feature type="compositionally biased region" description="Acidic residues" evidence="1">
    <location>
        <begin position="20"/>
        <end position="29"/>
    </location>
</feature>